<reference evidence="2" key="1">
    <citation type="journal article" date="2019" name="Int. J. Syst. Evol. Microbiol.">
        <title>The Global Catalogue of Microorganisms (GCM) 10K type strain sequencing project: providing services to taxonomists for standard genome sequencing and annotation.</title>
        <authorList>
            <consortium name="The Broad Institute Genomics Platform"/>
            <consortium name="The Broad Institute Genome Sequencing Center for Infectious Disease"/>
            <person name="Wu L."/>
            <person name="Ma J."/>
        </authorList>
    </citation>
    <scope>NUCLEOTIDE SEQUENCE [LARGE SCALE GENOMIC DNA]</scope>
    <source>
        <strain evidence="2">JCM 16603</strain>
    </source>
</reference>
<dbReference type="RefSeq" id="WP_344709536.1">
    <property type="nucleotide sequence ID" value="NZ_BAAAZD010000001.1"/>
</dbReference>
<proteinExistence type="predicted"/>
<comment type="caution">
    <text evidence="1">The sequence shown here is derived from an EMBL/GenBank/DDBJ whole genome shotgun (WGS) entry which is preliminary data.</text>
</comment>
<name>A0ABP7RYD9_9SPHN</name>
<evidence type="ECO:0000313" key="2">
    <source>
        <dbReference type="Proteomes" id="UP001501310"/>
    </source>
</evidence>
<dbReference type="Proteomes" id="UP001501310">
    <property type="component" value="Unassembled WGS sequence"/>
</dbReference>
<organism evidence="1 2">
    <name type="scientific">Sphingomonas humi</name>
    <dbReference type="NCBI Taxonomy" id="335630"/>
    <lineage>
        <taxon>Bacteria</taxon>
        <taxon>Pseudomonadati</taxon>
        <taxon>Pseudomonadota</taxon>
        <taxon>Alphaproteobacteria</taxon>
        <taxon>Sphingomonadales</taxon>
        <taxon>Sphingomonadaceae</taxon>
        <taxon>Sphingomonas</taxon>
    </lineage>
</organism>
<dbReference type="EMBL" id="BAAAZD010000001">
    <property type="protein sequence ID" value="GAA4003949.1"/>
    <property type="molecule type" value="Genomic_DNA"/>
</dbReference>
<gene>
    <name evidence="1" type="ORF">GCM10022211_14790</name>
</gene>
<evidence type="ECO:0000313" key="1">
    <source>
        <dbReference type="EMBL" id="GAA4003949.1"/>
    </source>
</evidence>
<sequence length="186" mass="21083">MGYVLNELTNLPVDENVHFYIFVVNGQFREPLYDMIEQNFMELARSIGNHAVIAVGTDKQRFTTSVARKYLGEGNSDASFQNMLPALLITNDHPEELRQGSLRLVVPLRDAEARFGGWHNFFALLSAFVRGENDHFVKKFEQKENLLDAANAIIDLKPGAFGVALNVNELVRRWQKSRTARLNTSS</sequence>
<keyword evidence="2" id="KW-1185">Reference proteome</keyword>
<protein>
    <submittedName>
        <fullName evidence="1">Uncharacterized protein</fullName>
    </submittedName>
</protein>
<accession>A0ABP7RYD9</accession>